<evidence type="ECO:0000313" key="2">
    <source>
        <dbReference type="Proteomes" id="UP000499080"/>
    </source>
</evidence>
<organism evidence="1 2">
    <name type="scientific">Araneus ventricosus</name>
    <name type="common">Orbweaver spider</name>
    <name type="synonym">Epeira ventricosa</name>
    <dbReference type="NCBI Taxonomy" id="182803"/>
    <lineage>
        <taxon>Eukaryota</taxon>
        <taxon>Metazoa</taxon>
        <taxon>Ecdysozoa</taxon>
        <taxon>Arthropoda</taxon>
        <taxon>Chelicerata</taxon>
        <taxon>Arachnida</taxon>
        <taxon>Araneae</taxon>
        <taxon>Araneomorphae</taxon>
        <taxon>Entelegynae</taxon>
        <taxon>Araneoidea</taxon>
        <taxon>Araneidae</taxon>
        <taxon>Araneus</taxon>
    </lineage>
</organism>
<dbReference type="AlphaFoldDB" id="A0A4Y2F232"/>
<name>A0A4Y2F232_ARAVE</name>
<dbReference type="EMBL" id="BGPR01000764">
    <property type="protein sequence ID" value="GBM34569.1"/>
    <property type="molecule type" value="Genomic_DNA"/>
</dbReference>
<reference evidence="1 2" key="1">
    <citation type="journal article" date="2019" name="Sci. Rep.">
        <title>Orb-weaving spider Araneus ventricosus genome elucidates the spidroin gene catalogue.</title>
        <authorList>
            <person name="Kono N."/>
            <person name="Nakamura H."/>
            <person name="Ohtoshi R."/>
            <person name="Moran D.A.P."/>
            <person name="Shinohara A."/>
            <person name="Yoshida Y."/>
            <person name="Fujiwara M."/>
            <person name="Mori M."/>
            <person name="Tomita M."/>
            <person name="Arakawa K."/>
        </authorList>
    </citation>
    <scope>NUCLEOTIDE SEQUENCE [LARGE SCALE GENOMIC DNA]</scope>
</reference>
<proteinExistence type="predicted"/>
<dbReference type="OrthoDB" id="8043281at2759"/>
<gene>
    <name evidence="1" type="ORF">AVEN_171620_1</name>
</gene>
<accession>A0A4Y2F232</accession>
<comment type="caution">
    <text evidence="1">The sequence shown here is derived from an EMBL/GenBank/DDBJ whole genome shotgun (WGS) entry which is preliminary data.</text>
</comment>
<sequence>MEEIYSYFDEKDDCQYFVDELMEQISGEKSVPARVRQKMKANYRGRIVFSTVSRRKIVVCFHDVSEKVLNDTWYISKSINEKKHEKESFESMV</sequence>
<dbReference type="Proteomes" id="UP000499080">
    <property type="component" value="Unassembled WGS sequence"/>
</dbReference>
<keyword evidence="2" id="KW-1185">Reference proteome</keyword>
<evidence type="ECO:0000313" key="1">
    <source>
        <dbReference type="EMBL" id="GBM34569.1"/>
    </source>
</evidence>
<protein>
    <submittedName>
        <fullName evidence="1">Uncharacterized protein</fullName>
    </submittedName>
</protein>